<dbReference type="PRINTS" id="PR00037">
    <property type="entry name" value="HTHLACR"/>
</dbReference>
<dbReference type="RefSeq" id="WP_121839562.1">
    <property type="nucleotide sequence ID" value="NZ_ML014792.1"/>
</dbReference>
<dbReference type="Pfam" id="PF00455">
    <property type="entry name" value="DeoRC"/>
    <property type="match status" value="1"/>
</dbReference>
<dbReference type="PANTHER" id="PTHR30363:SF44">
    <property type="entry name" value="AGA OPERON TRANSCRIPTIONAL REPRESSOR-RELATED"/>
    <property type="match status" value="1"/>
</dbReference>
<dbReference type="InterPro" id="IPR014036">
    <property type="entry name" value="DeoR-like_C"/>
</dbReference>
<dbReference type="InterPro" id="IPR036390">
    <property type="entry name" value="WH_DNA-bd_sf"/>
</dbReference>
<keyword evidence="6" id="KW-1185">Reference proteome</keyword>
<dbReference type="SUPFAM" id="SSF100950">
    <property type="entry name" value="NagB/RpiA/CoA transferase-like"/>
    <property type="match status" value="1"/>
</dbReference>
<dbReference type="InterPro" id="IPR036388">
    <property type="entry name" value="WH-like_DNA-bd_sf"/>
</dbReference>
<dbReference type="SMART" id="SM00420">
    <property type="entry name" value="HTH_DEOR"/>
    <property type="match status" value="1"/>
</dbReference>
<evidence type="ECO:0000256" key="3">
    <source>
        <dbReference type="ARBA" id="ARBA00023163"/>
    </source>
</evidence>
<dbReference type="SUPFAM" id="SSF46785">
    <property type="entry name" value="Winged helix' DNA-binding domain"/>
    <property type="match status" value="1"/>
</dbReference>
<dbReference type="Gene3D" id="1.10.10.10">
    <property type="entry name" value="Winged helix-like DNA-binding domain superfamily/Winged helix DNA-binding domain"/>
    <property type="match status" value="1"/>
</dbReference>
<dbReference type="GO" id="GO:0003700">
    <property type="term" value="F:DNA-binding transcription factor activity"/>
    <property type="evidence" value="ECO:0007669"/>
    <property type="project" value="InterPro"/>
</dbReference>
<evidence type="ECO:0000313" key="5">
    <source>
        <dbReference type="EMBL" id="RLV59121.1"/>
    </source>
</evidence>
<evidence type="ECO:0000259" key="4">
    <source>
        <dbReference type="PROSITE" id="PS51000"/>
    </source>
</evidence>
<name>A0A3L8PUN7_9GAMM</name>
<keyword evidence="2" id="KW-0238">DNA-binding</keyword>
<dbReference type="PROSITE" id="PS00894">
    <property type="entry name" value="HTH_DEOR_1"/>
    <property type="match status" value="1"/>
</dbReference>
<dbReference type="Proteomes" id="UP000281474">
    <property type="component" value="Unassembled WGS sequence"/>
</dbReference>
<reference evidence="5 6" key="1">
    <citation type="submission" date="2018-09" db="EMBL/GenBank/DDBJ databases">
        <title>Phylogeny of the Shewanellaceae, and recommendation for two new genera, Pseudoshewanella and Parashewanella.</title>
        <authorList>
            <person name="Wang G."/>
        </authorList>
    </citation>
    <scope>NUCLEOTIDE SEQUENCE [LARGE SCALE GENOMIC DNA]</scope>
    <source>
        <strain evidence="5 6">C51</strain>
    </source>
</reference>
<sequence>MLSTIERRNEIVNMINEVGRLEVQTLAEKFNVSTVTIRADLNDLDNKRLLIRSRGGAIAAKNIAKELSVKEKHCENNVIKGKIADAAIKLINDGEVLLLDSGTTTEQVAKKLGSHKDLVVMTNGLNIANELANLSDVEVMMTGGKLRQKSLSFYGRQAEASLENLRFDKLILGVDGIDDTASITTHFEQEASLNRVMCRSAKQIIVVADSSKFAKSGFHIILNLSAIDVLITDSKIPESYKTFAANANVKLIIVD</sequence>
<evidence type="ECO:0000256" key="1">
    <source>
        <dbReference type="ARBA" id="ARBA00023015"/>
    </source>
</evidence>
<dbReference type="SMART" id="SM01134">
    <property type="entry name" value="DeoRC"/>
    <property type="match status" value="1"/>
</dbReference>
<dbReference type="PANTHER" id="PTHR30363">
    <property type="entry name" value="HTH-TYPE TRANSCRIPTIONAL REGULATOR SRLR-RELATED"/>
    <property type="match status" value="1"/>
</dbReference>
<feature type="domain" description="HTH deoR-type" evidence="4">
    <location>
        <begin position="4"/>
        <end position="59"/>
    </location>
</feature>
<dbReference type="InterPro" id="IPR018356">
    <property type="entry name" value="Tscrpt_reg_HTH_DeoR_CS"/>
</dbReference>
<dbReference type="Pfam" id="PF08220">
    <property type="entry name" value="HTH_DeoR"/>
    <property type="match status" value="1"/>
</dbReference>
<dbReference type="Gene3D" id="3.40.50.1360">
    <property type="match status" value="1"/>
</dbReference>
<dbReference type="AlphaFoldDB" id="A0A3L8PUN7"/>
<proteinExistence type="predicted"/>
<dbReference type="NCBIfam" id="NF040755">
    <property type="entry name" value="AgaR"/>
    <property type="match status" value="1"/>
</dbReference>
<keyword evidence="1" id="KW-0805">Transcription regulation</keyword>
<organism evidence="5 6">
    <name type="scientific">Parashewanella curva</name>
    <dbReference type="NCBI Taxonomy" id="2338552"/>
    <lineage>
        <taxon>Bacteria</taxon>
        <taxon>Pseudomonadati</taxon>
        <taxon>Pseudomonadota</taxon>
        <taxon>Gammaproteobacteria</taxon>
        <taxon>Alteromonadales</taxon>
        <taxon>Shewanellaceae</taxon>
        <taxon>Parashewanella</taxon>
    </lineage>
</organism>
<keyword evidence="3" id="KW-0804">Transcription</keyword>
<evidence type="ECO:0000256" key="2">
    <source>
        <dbReference type="ARBA" id="ARBA00023125"/>
    </source>
</evidence>
<dbReference type="PROSITE" id="PS51000">
    <property type="entry name" value="HTH_DEOR_2"/>
    <property type="match status" value="1"/>
</dbReference>
<dbReference type="OrthoDB" id="5685843at2"/>
<dbReference type="EMBL" id="QZEI01000043">
    <property type="protein sequence ID" value="RLV59121.1"/>
    <property type="molecule type" value="Genomic_DNA"/>
</dbReference>
<protein>
    <submittedName>
        <fullName evidence="5">DeoR/GlpR transcriptional regulator</fullName>
    </submittedName>
</protein>
<evidence type="ECO:0000313" key="6">
    <source>
        <dbReference type="Proteomes" id="UP000281474"/>
    </source>
</evidence>
<dbReference type="InterPro" id="IPR037171">
    <property type="entry name" value="NagB/RpiA_transferase-like"/>
</dbReference>
<dbReference type="GO" id="GO:0003677">
    <property type="term" value="F:DNA binding"/>
    <property type="evidence" value="ECO:0007669"/>
    <property type="project" value="UniProtKB-KW"/>
</dbReference>
<dbReference type="InterPro" id="IPR001034">
    <property type="entry name" value="DeoR_HTH"/>
</dbReference>
<dbReference type="InterPro" id="IPR050313">
    <property type="entry name" value="Carb_Metab_HTH_regulators"/>
</dbReference>
<gene>
    <name evidence="5" type="ORF">D5018_13690</name>
</gene>
<comment type="caution">
    <text evidence="5">The sequence shown here is derived from an EMBL/GenBank/DDBJ whole genome shotgun (WGS) entry which is preliminary data.</text>
</comment>
<dbReference type="InterPro" id="IPR047779">
    <property type="entry name" value="AgaR-like"/>
</dbReference>
<accession>A0A3L8PUN7</accession>